<dbReference type="AlphaFoldDB" id="A0A848HQN6"/>
<reference evidence="3 4" key="1">
    <citation type="submission" date="2020-04" db="EMBL/GenBank/DDBJ databases">
        <title>Massilia sp. RP-1-19 isolated from soil.</title>
        <authorList>
            <person name="Dahal R.H."/>
        </authorList>
    </citation>
    <scope>NUCLEOTIDE SEQUENCE [LARGE SCALE GENOMIC DNA]</scope>
    <source>
        <strain evidence="3 4">RP-1-19</strain>
    </source>
</reference>
<comment type="caution">
    <text evidence="3">The sequence shown here is derived from an EMBL/GenBank/DDBJ whole genome shotgun (WGS) entry which is preliminary data.</text>
</comment>
<accession>A0A848HQN6</accession>
<feature type="transmembrane region" description="Helical" evidence="1">
    <location>
        <begin position="188"/>
        <end position="207"/>
    </location>
</feature>
<feature type="transmembrane region" description="Helical" evidence="1">
    <location>
        <begin position="162"/>
        <end position="181"/>
    </location>
</feature>
<name>A0A848HQN6_9BURK</name>
<dbReference type="RefSeq" id="WP_169469081.1">
    <property type="nucleotide sequence ID" value="NZ_JABBGG010000014.1"/>
</dbReference>
<evidence type="ECO:0000313" key="4">
    <source>
        <dbReference type="Proteomes" id="UP000583752"/>
    </source>
</evidence>
<dbReference type="InterPro" id="IPR036938">
    <property type="entry name" value="PAP2/HPO_sf"/>
</dbReference>
<feature type="transmembrane region" description="Helical" evidence="1">
    <location>
        <begin position="219"/>
        <end position="239"/>
    </location>
</feature>
<dbReference type="SUPFAM" id="SSF48317">
    <property type="entry name" value="Acid phosphatase/Vanadium-dependent haloperoxidase"/>
    <property type="match status" value="1"/>
</dbReference>
<evidence type="ECO:0000259" key="2">
    <source>
        <dbReference type="Pfam" id="PF01569"/>
    </source>
</evidence>
<keyword evidence="1" id="KW-0812">Transmembrane</keyword>
<dbReference type="PROSITE" id="PS51257">
    <property type="entry name" value="PROKAR_LIPOPROTEIN"/>
    <property type="match status" value="1"/>
</dbReference>
<gene>
    <name evidence="3" type="ORF">HHL21_19735</name>
</gene>
<protein>
    <submittedName>
        <fullName evidence="3">Phosphatase PAP2 family protein</fullName>
    </submittedName>
</protein>
<evidence type="ECO:0000256" key="1">
    <source>
        <dbReference type="SAM" id="Phobius"/>
    </source>
</evidence>
<feature type="transmembrane region" description="Helical" evidence="1">
    <location>
        <begin position="72"/>
        <end position="93"/>
    </location>
</feature>
<dbReference type="EMBL" id="JABBGG010000014">
    <property type="protein sequence ID" value="NML63277.1"/>
    <property type="molecule type" value="Genomic_DNA"/>
</dbReference>
<dbReference type="InterPro" id="IPR000326">
    <property type="entry name" value="PAP2/HPO"/>
</dbReference>
<feature type="transmembrane region" description="Helical" evidence="1">
    <location>
        <begin position="21"/>
        <end position="41"/>
    </location>
</feature>
<proteinExistence type="predicted"/>
<dbReference type="Pfam" id="PF01569">
    <property type="entry name" value="PAP2"/>
    <property type="match status" value="1"/>
</dbReference>
<sequence>MKADRGELRGVPLLGARALTIIAVALACSGLGILCLGHTGIDLWLADAAFDPVRRAFPWRDTWLADQFNHRILKVVFTVAGGGLIAAVLADMLRPSRKIAGPARLRLRIVALSAALVPLVTSTLKQASDAHCPWDLARYGGGQPYVRLFESLPFGADAGHCLPAGHASTSLWLVSLAVFWLPGSQRKAAAVAALGLAIGLAMGWMQQLRGAHFLTHTLWSLWIAVLVVSVTTLLVDAAARRYTPHTTS</sequence>
<keyword evidence="1" id="KW-1133">Transmembrane helix</keyword>
<dbReference type="CDD" id="cd03396">
    <property type="entry name" value="PAP2_like_6"/>
    <property type="match status" value="1"/>
</dbReference>
<evidence type="ECO:0000313" key="3">
    <source>
        <dbReference type="EMBL" id="NML63277.1"/>
    </source>
</evidence>
<keyword evidence="4" id="KW-1185">Reference proteome</keyword>
<organism evidence="3 4">
    <name type="scientific">Massilia polaris</name>
    <dbReference type="NCBI Taxonomy" id="2728846"/>
    <lineage>
        <taxon>Bacteria</taxon>
        <taxon>Pseudomonadati</taxon>
        <taxon>Pseudomonadota</taxon>
        <taxon>Betaproteobacteria</taxon>
        <taxon>Burkholderiales</taxon>
        <taxon>Oxalobacteraceae</taxon>
        <taxon>Telluria group</taxon>
        <taxon>Massilia</taxon>
    </lineage>
</organism>
<feature type="transmembrane region" description="Helical" evidence="1">
    <location>
        <begin position="105"/>
        <end position="124"/>
    </location>
</feature>
<keyword evidence="1" id="KW-0472">Membrane</keyword>
<feature type="domain" description="Phosphatidic acid phosphatase type 2/haloperoxidase" evidence="2">
    <location>
        <begin position="108"/>
        <end position="236"/>
    </location>
</feature>
<dbReference type="Proteomes" id="UP000583752">
    <property type="component" value="Unassembled WGS sequence"/>
</dbReference>